<comment type="similarity">
    <text evidence="5">Belongs to the SAT4 family.</text>
</comment>
<feature type="transmembrane region" description="Helical" evidence="6">
    <location>
        <begin position="162"/>
        <end position="185"/>
    </location>
</feature>
<evidence type="ECO:0000256" key="3">
    <source>
        <dbReference type="ARBA" id="ARBA00022989"/>
    </source>
</evidence>
<keyword evidence="9" id="KW-1185">Reference proteome</keyword>
<evidence type="ECO:0000313" key="8">
    <source>
        <dbReference type="EMBL" id="RGP73804.1"/>
    </source>
</evidence>
<comment type="caution">
    <text evidence="8">The sequence shown here is derived from an EMBL/GenBank/DDBJ whole genome shotgun (WGS) entry which is preliminary data.</text>
</comment>
<dbReference type="EMBL" id="PXOF01000023">
    <property type="protein sequence ID" value="RGP73804.1"/>
    <property type="molecule type" value="Genomic_DNA"/>
</dbReference>
<keyword evidence="2 6" id="KW-0812">Transmembrane</keyword>
<proteinExistence type="inferred from homology"/>
<dbReference type="Proteomes" id="UP000266152">
    <property type="component" value="Unassembled WGS sequence"/>
</dbReference>
<reference evidence="8 9" key="1">
    <citation type="journal article" date="2018" name="PLoS Pathog.">
        <title>Evolution of structural diversity of trichothecenes, a family of toxins produced by plant pathogenic and entomopathogenic fungi.</title>
        <authorList>
            <person name="Proctor R.H."/>
            <person name="McCormick S.P."/>
            <person name="Kim H.S."/>
            <person name="Cardoza R.E."/>
            <person name="Stanley A.M."/>
            <person name="Lindo L."/>
            <person name="Kelly A."/>
            <person name="Brown D.W."/>
            <person name="Lee T."/>
            <person name="Vaughan M.M."/>
            <person name="Alexander N.J."/>
            <person name="Busman M."/>
            <person name="Gutierrez S."/>
        </authorList>
    </citation>
    <scope>NUCLEOTIDE SEQUENCE [LARGE SCALE GENOMIC DNA]</scope>
    <source>
        <strain evidence="8 9">NRRL 3299</strain>
    </source>
</reference>
<dbReference type="InterPro" id="IPR049326">
    <property type="entry name" value="Rhodopsin_dom_fungi"/>
</dbReference>
<keyword evidence="3 6" id="KW-1133">Transmembrane helix</keyword>
<evidence type="ECO:0000256" key="4">
    <source>
        <dbReference type="ARBA" id="ARBA00023136"/>
    </source>
</evidence>
<feature type="transmembrane region" description="Helical" evidence="6">
    <location>
        <begin position="32"/>
        <end position="52"/>
    </location>
</feature>
<evidence type="ECO:0000256" key="1">
    <source>
        <dbReference type="ARBA" id="ARBA00004141"/>
    </source>
</evidence>
<dbReference type="PANTHER" id="PTHR33048:SF124">
    <property type="entry name" value="INTEGRAL MEMBRANE PROTEIN"/>
    <property type="match status" value="1"/>
</dbReference>
<organism evidence="8 9">
    <name type="scientific">Fusarium sporotrichioides</name>
    <dbReference type="NCBI Taxonomy" id="5514"/>
    <lineage>
        <taxon>Eukaryota</taxon>
        <taxon>Fungi</taxon>
        <taxon>Dikarya</taxon>
        <taxon>Ascomycota</taxon>
        <taxon>Pezizomycotina</taxon>
        <taxon>Sordariomycetes</taxon>
        <taxon>Hypocreomycetidae</taxon>
        <taxon>Hypocreales</taxon>
        <taxon>Nectriaceae</taxon>
        <taxon>Fusarium</taxon>
    </lineage>
</organism>
<feature type="domain" description="Rhodopsin" evidence="7">
    <location>
        <begin position="55"/>
        <end position="240"/>
    </location>
</feature>
<evidence type="ECO:0000313" key="9">
    <source>
        <dbReference type="Proteomes" id="UP000266152"/>
    </source>
</evidence>
<evidence type="ECO:0000256" key="5">
    <source>
        <dbReference type="ARBA" id="ARBA00038359"/>
    </source>
</evidence>
<feature type="transmembrane region" description="Helical" evidence="6">
    <location>
        <begin position="221"/>
        <end position="241"/>
    </location>
</feature>
<name>A0A395SMY5_FUSSP</name>
<evidence type="ECO:0000256" key="6">
    <source>
        <dbReference type="SAM" id="Phobius"/>
    </source>
</evidence>
<comment type="subcellular location">
    <subcellularLocation>
        <location evidence="1">Membrane</location>
        <topology evidence="1">Multi-pass membrane protein</topology>
    </subcellularLocation>
</comment>
<dbReference type="InterPro" id="IPR052337">
    <property type="entry name" value="SAT4-like"/>
</dbReference>
<feature type="transmembrane region" description="Helical" evidence="6">
    <location>
        <begin position="83"/>
        <end position="105"/>
    </location>
</feature>
<gene>
    <name evidence="8" type="ORF">FSPOR_1498</name>
</gene>
<dbReference type="Pfam" id="PF20684">
    <property type="entry name" value="Fung_rhodopsin"/>
    <property type="match status" value="1"/>
</dbReference>
<protein>
    <recommendedName>
        <fullName evidence="7">Rhodopsin domain-containing protein</fullName>
    </recommendedName>
</protein>
<evidence type="ECO:0000259" key="7">
    <source>
        <dbReference type="Pfam" id="PF20684"/>
    </source>
</evidence>
<dbReference type="PANTHER" id="PTHR33048">
    <property type="entry name" value="PTH11-LIKE INTEGRAL MEMBRANE PROTEIN (AFU_ORTHOLOGUE AFUA_5G11245)"/>
    <property type="match status" value="1"/>
</dbReference>
<sequence>MPVINGVLVAILPPEGYVVNFEHPQRRHEIEAYVASSVGMGIAFFFVLQYLYVKVWILRKLELETGVHTWEIPLAKFNTGNQLSFVVPILYAVCTAFSKMALALFYRKLSPQRWWRWSVYGVLFLVAGYNLTITLVILFGCVPFEKSWDHTMLEGTCVNRPAVYTCTAGLGILSDLILLVMPLPMVLRSQIPRRQKAGLVVLFAIGSATLVTSVIRLVLLIPIFGAVDVSWIISGAMVWVAQPVRTEVTVYTPDEERDETIKQLRRQQSIKKFGTAAVETQTWDACKDGSDDEELGIVQTTTVTVVYGPRESYMPPKKVEDMA</sequence>
<dbReference type="AlphaFoldDB" id="A0A395SMY5"/>
<feature type="transmembrane region" description="Helical" evidence="6">
    <location>
        <begin position="117"/>
        <end position="142"/>
    </location>
</feature>
<dbReference type="STRING" id="5514.A0A395SMY5"/>
<feature type="transmembrane region" description="Helical" evidence="6">
    <location>
        <begin position="197"/>
        <end position="215"/>
    </location>
</feature>
<accession>A0A395SMY5</accession>
<dbReference type="GO" id="GO:0016020">
    <property type="term" value="C:membrane"/>
    <property type="evidence" value="ECO:0007669"/>
    <property type="project" value="UniProtKB-SubCell"/>
</dbReference>
<evidence type="ECO:0000256" key="2">
    <source>
        <dbReference type="ARBA" id="ARBA00022692"/>
    </source>
</evidence>
<keyword evidence="4 6" id="KW-0472">Membrane</keyword>